<dbReference type="InterPro" id="IPR001387">
    <property type="entry name" value="Cro/C1-type_HTH"/>
</dbReference>
<proteinExistence type="predicted"/>
<dbReference type="InterPro" id="IPR010982">
    <property type="entry name" value="Lambda_DNA-bd_dom_sf"/>
</dbReference>
<dbReference type="KEGG" id="ccam:M5D45_09565"/>
<dbReference type="AlphaFoldDB" id="A0AAE9L0F6"/>
<dbReference type="EMBL" id="CP097330">
    <property type="protein sequence ID" value="URF02818.1"/>
    <property type="molecule type" value="Genomic_DNA"/>
</dbReference>
<evidence type="ECO:0000313" key="1">
    <source>
        <dbReference type="EMBL" id="URF02818.1"/>
    </source>
</evidence>
<dbReference type="Gene3D" id="1.10.260.40">
    <property type="entry name" value="lambda repressor-like DNA-binding domains"/>
    <property type="match status" value="1"/>
</dbReference>
<dbReference type="CDD" id="cd00093">
    <property type="entry name" value="HTH_XRE"/>
    <property type="match status" value="1"/>
</dbReference>
<evidence type="ECO:0000313" key="2">
    <source>
        <dbReference type="Proteomes" id="UP001056132"/>
    </source>
</evidence>
<gene>
    <name evidence="1" type="ORF">M5D45_09565</name>
</gene>
<sequence length="79" mass="9043">MQDSPWQKAVRLARSQEKLGAVLGVTQQTVSYYLEKGGPIPTKYWRALETSLGLPRQEQRPHDWREHWPELATAAATVQ</sequence>
<reference evidence="1" key="2">
    <citation type="submission" date="2022-05" db="EMBL/GenBank/DDBJ databases">
        <authorList>
            <person name="Kunte H.-J."/>
        </authorList>
    </citation>
    <scope>NUCLEOTIDE SEQUENCE</scope>
    <source>
        <strain evidence="1">G5</strain>
    </source>
</reference>
<name>A0AAE9L0F6_9BURK</name>
<organism evidence="1 2">
    <name type="scientific">Cupriavidus campinensis</name>
    <dbReference type="NCBI Taxonomy" id="151783"/>
    <lineage>
        <taxon>Bacteria</taxon>
        <taxon>Pseudomonadati</taxon>
        <taxon>Pseudomonadota</taxon>
        <taxon>Betaproteobacteria</taxon>
        <taxon>Burkholderiales</taxon>
        <taxon>Burkholderiaceae</taxon>
        <taxon>Cupriavidus</taxon>
    </lineage>
</organism>
<reference evidence="1" key="1">
    <citation type="journal article" date="2022" name="Microbiol. Resour. Announc.">
        <title>Genome Sequence of Cupriavidus campinensis Strain G5, a Member of a Bacterial Consortium Capable of Polyethylene Degradation.</title>
        <authorList>
            <person name="Schneider B."/>
            <person name="Pfeiffer F."/>
            <person name="Dyall-Smith M."/>
            <person name="Kunte H.J."/>
        </authorList>
    </citation>
    <scope>NUCLEOTIDE SEQUENCE</scope>
    <source>
        <strain evidence="1">G5</strain>
    </source>
</reference>
<protein>
    <submittedName>
        <fullName evidence="1">Helix-turn-helix domain-containing protein</fullName>
    </submittedName>
</protein>
<accession>A0AAE9L0F6</accession>
<dbReference type="Proteomes" id="UP001056132">
    <property type="component" value="Chromosome 1"/>
</dbReference>
<dbReference type="SUPFAM" id="SSF47413">
    <property type="entry name" value="lambda repressor-like DNA-binding domains"/>
    <property type="match status" value="1"/>
</dbReference>
<dbReference type="RefSeq" id="WP_250024549.1">
    <property type="nucleotide sequence ID" value="NZ_CP097330.1"/>
</dbReference>
<dbReference type="GO" id="GO:0003677">
    <property type="term" value="F:DNA binding"/>
    <property type="evidence" value="ECO:0007669"/>
    <property type="project" value="InterPro"/>
</dbReference>